<keyword evidence="3" id="KW-1185">Reference proteome</keyword>
<keyword evidence="1" id="KW-0812">Transmembrane</keyword>
<evidence type="ECO:0000313" key="3">
    <source>
        <dbReference type="Proteomes" id="UP000250043"/>
    </source>
</evidence>
<keyword evidence="1" id="KW-1133">Transmembrane helix</keyword>
<accession>A0A8E2ARL6</accession>
<dbReference type="EMBL" id="KV722499">
    <property type="protein sequence ID" value="OCH87095.1"/>
    <property type="molecule type" value="Genomic_DNA"/>
</dbReference>
<reference evidence="2 3" key="1">
    <citation type="submission" date="2016-07" db="EMBL/GenBank/DDBJ databases">
        <title>Draft genome of the white-rot fungus Obba rivulosa 3A-2.</title>
        <authorList>
            <consortium name="DOE Joint Genome Institute"/>
            <person name="Miettinen O."/>
            <person name="Riley R."/>
            <person name="Acob R."/>
            <person name="Barry K."/>
            <person name="Cullen D."/>
            <person name="De Vries R."/>
            <person name="Hainaut M."/>
            <person name="Hatakka A."/>
            <person name="Henrissat B."/>
            <person name="Hilden K."/>
            <person name="Kuo R."/>
            <person name="Labutti K."/>
            <person name="Lipzen A."/>
            <person name="Makela M.R."/>
            <person name="Sandor L."/>
            <person name="Spatafora J.W."/>
            <person name="Grigoriev I.V."/>
            <person name="Hibbett D.S."/>
        </authorList>
    </citation>
    <scope>NUCLEOTIDE SEQUENCE [LARGE SCALE GENOMIC DNA]</scope>
    <source>
        <strain evidence="2 3">3A-2</strain>
    </source>
</reference>
<dbReference type="OrthoDB" id="3243439at2759"/>
<evidence type="ECO:0000256" key="1">
    <source>
        <dbReference type="SAM" id="Phobius"/>
    </source>
</evidence>
<evidence type="ECO:0000313" key="2">
    <source>
        <dbReference type="EMBL" id="OCH87095.1"/>
    </source>
</evidence>
<proteinExistence type="predicted"/>
<gene>
    <name evidence="2" type="ORF">OBBRIDRAFT_736787</name>
</gene>
<keyword evidence="1" id="KW-0472">Membrane</keyword>
<protein>
    <submittedName>
        <fullName evidence="2">Uncharacterized protein</fullName>
    </submittedName>
</protein>
<dbReference type="Proteomes" id="UP000250043">
    <property type="component" value="Unassembled WGS sequence"/>
</dbReference>
<name>A0A8E2ARL6_9APHY</name>
<dbReference type="AlphaFoldDB" id="A0A8E2ARL6"/>
<sequence length="217" mass="25998">MHVLRLWTRPGGLTFGYTARVVAKVILASWPLAVPYIVCFYATGVHKRVARIRVGICVIWRTCREWIRPSYFKYRDLNAEGKYWERSARDQKALQASNASTIPPEVPLVKYYMPKLLPPYRSLDREDLEAKEYYLSARIYCKWHRMVFQGPHHPTLRQAEELVRWHSNRDRREMYRISRMLTDEEVFGQSVPWDPRYRYIWRKWLETKGGDIAIVFV</sequence>
<organism evidence="2 3">
    <name type="scientific">Obba rivulosa</name>
    <dbReference type="NCBI Taxonomy" id="1052685"/>
    <lineage>
        <taxon>Eukaryota</taxon>
        <taxon>Fungi</taxon>
        <taxon>Dikarya</taxon>
        <taxon>Basidiomycota</taxon>
        <taxon>Agaricomycotina</taxon>
        <taxon>Agaricomycetes</taxon>
        <taxon>Polyporales</taxon>
        <taxon>Gelatoporiaceae</taxon>
        <taxon>Obba</taxon>
    </lineage>
</organism>
<feature type="transmembrane region" description="Helical" evidence="1">
    <location>
        <begin position="21"/>
        <end position="43"/>
    </location>
</feature>